<keyword evidence="8" id="KW-0472">Membrane</keyword>
<accession>A0A238LAZ2</accession>
<feature type="signal peptide" evidence="15">
    <location>
        <begin position="1"/>
        <end position="17"/>
    </location>
</feature>
<evidence type="ECO:0000256" key="8">
    <source>
        <dbReference type="ARBA" id="ARBA00023136"/>
    </source>
</evidence>
<dbReference type="GO" id="GO:0005886">
    <property type="term" value="C:plasma membrane"/>
    <property type="evidence" value="ECO:0007669"/>
    <property type="project" value="UniProtKB-SubCell"/>
</dbReference>
<dbReference type="OrthoDB" id="9785015at2"/>
<keyword evidence="9" id="KW-0826">Tungsten</keyword>
<comment type="similarity">
    <text evidence="2">Belongs to the bacterial solute-binding protein ModA family.</text>
</comment>
<gene>
    <name evidence="16" type="primary">modA</name>
    <name evidence="16" type="ORF">LOM8899_01027</name>
</gene>
<keyword evidence="7 15" id="KW-0732">Signal</keyword>
<evidence type="ECO:0000256" key="5">
    <source>
        <dbReference type="ARBA" id="ARBA00022505"/>
    </source>
</evidence>
<evidence type="ECO:0000256" key="14">
    <source>
        <dbReference type="PIRSR" id="PIRSR004846-1"/>
    </source>
</evidence>
<name>A0A238LAZ2_9RHOB</name>
<dbReference type="NCBIfam" id="TIGR01256">
    <property type="entry name" value="modA"/>
    <property type="match status" value="1"/>
</dbReference>
<keyword evidence="4" id="KW-1003">Cell membrane</keyword>
<evidence type="ECO:0000256" key="1">
    <source>
        <dbReference type="ARBA" id="ARBA00004236"/>
    </source>
</evidence>
<dbReference type="RefSeq" id="WP_093991015.1">
    <property type="nucleotide sequence ID" value="NZ_FXZK01000001.1"/>
</dbReference>
<comment type="subunit">
    <text evidence="11">The complex is composed of two ATP-binding proteins (ModC), two transmembrane proteins (ModB) and a solute-binding protein (ModA).</text>
</comment>
<dbReference type="Pfam" id="PF13531">
    <property type="entry name" value="SBP_bac_11"/>
    <property type="match status" value="1"/>
</dbReference>
<keyword evidence="5 14" id="KW-0500">Molybdenum</keyword>
<reference evidence="17" key="1">
    <citation type="submission" date="2017-05" db="EMBL/GenBank/DDBJ databases">
        <authorList>
            <person name="Rodrigo-Torres L."/>
            <person name="Arahal R. D."/>
            <person name="Lucena T."/>
        </authorList>
    </citation>
    <scope>NUCLEOTIDE SEQUENCE [LARGE SCALE GENOMIC DNA]</scope>
    <source>
        <strain evidence="17">CECT 8899</strain>
    </source>
</reference>
<dbReference type="InterPro" id="IPR050682">
    <property type="entry name" value="ModA/WtpA"/>
</dbReference>
<feature type="binding site" evidence="14">
    <location>
        <position position="140"/>
    </location>
    <ligand>
        <name>molybdate</name>
        <dbReference type="ChEBI" id="CHEBI:36264"/>
    </ligand>
</feature>
<evidence type="ECO:0000256" key="4">
    <source>
        <dbReference type="ARBA" id="ARBA00022475"/>
    </source>
</evidence>
<evidence type="ECO:0000256" key="3">
    <source>
        <dbReference type="ARBA" id="ARBA00022448"/>
    </source>
</evidence>
<dbReference type="PANTHER" id="PTHR30632">
    <property type="entry name" value="MOLYBDATE-BINDING PERIPLASMIC PROTEIN"/>
    <property type="match status" value="1"/>
</dbReference>
<evidence type="ECO:0000256" key="9">
    <source>
        <dbReference type="ARBA" id="ARBA00023245"/>
    </source>
</evidence>
<dbReference type="GO" id="GO:0030973">
    <property type="term" value="F:molybdate ion binding"/>
    <property type="evidence" value="ECO:0007669"/>
    <property type="project" value="TreeGrafter"/>
</dbReference>
<evidence type="ECO:0000256" key="7">
    <source>
        <dbReference type="ARBA" id="ARBA00022729"/>
    </source>
</evidence>
<dbReference type="FunFam" id="3.40.190.10:FF:000035">
    <property type="entry name" value="Molybdate ABC transporter substrate-binding protein"/>
    <property type="match status" value="1"/>
</dbReference>
<evidence type="ECO:0000256" key="6">
    <source>
        <dbReference type="ARBA" id="ARBA00022723"/>
    </source>
</evidence>
<dbReference type="EMBL" id="FXZK01000001">
    <property type="protein sequence ID" value="SMY06897.1"/>
    <property type="molecule type" value="Genomic_DNA"/>
</dbReference>
<sequence>MIRIALLLCLLAAPLRAEQVVVFAAASLANALDAVAAEFEAETGHDVVISYGGSATMAQQIRQGAPAHLFVSANSEWMDVLEQEGLIREGSRADLLSNTLVLIGAGVGLAPIDPAQAPDIKELLGGDGRLSIGLPDAVPAGQYARAALQYYGQWEALAPHLAPVDNVRAALMLVALGEAPLGIVYATDAVASDAVTVLWTFPPESHPPIRYPVAELAENPLNIASVLRRYLNGPVAREIFEAEGFEVLPQ</sequence>
<dbReference type="SUPFAM" id="SSF53850">
    <property type="entry name" value="Periplasmic binding protein-like II"/>
    <property type="match status" value="1"/>
</dbReference>
<dbReference type="GO" id="GO:0030288">
    <property type="term" value="C:outer membrane-bounded periplasmic space"/>
    <property type="evidence" value="ECO:0007669"/>
    <property type="project" value="TreeGrafter"/>
</dbReference>
<dbReference type="FunFam" id="3.40.190.10:FF:000030">
    <property type="entry name" value="Molybdate ABC transporter substrate-binding protein"/>
    <property type="match status" value="1"/>
</dbReference>
<dbReference type="GO" id="GO:0046872">
    <property type="term" value="F:metal ion binding"/>
    <property type="evidence" value="ECO:0007669"/>
    <property type="project" value="UniProtKB-KW"/>
</dbReference>
<dbReference type="AlphaFoldDB" id="A0A238LAZ2"/>
<feature type="chain" id="PRO_5013144877" description="Molybdate-binding protein ModA" evidence="15">
    <location>
        <begin position="18"/>
        <end position="250"/>
    </location>
</feature>
<evidence type="ECO:0000256" key="2">
    <source>
        <dbReference type="ARBA" id="ARBA00009175"/>
    </source>
</evidence>
<feature type="binding site" evidence="14">
    <location>
        <position position="54"/>
    </location>
    <ligand>
        <name>molybdate</name>
        <dbReference type="ChEBI" id="CHEBI:36264"/>
    </ligand>
</feature>
<evidence type="ECO:0000256" key="10">
    <source>
        <dbReference type="ARBA" id="ARBA00056002"/>
    </source>
</evidence>
<evidence type="ECO:0000256" key="15">
    <source>
        <dbReference type="SAM" id="SignalP"/>
    </source>
</evidence>
<comment type="subcellular location">
    <subcellularLocation>
        <location evidence="1">Cell membrane</location>
    </subcellularLocation>
</comment>
<dbReference type="GO" id="GO:1901359">
    <property type="term" value="F:tungstate binding"/>
    <property type="evidence" value="ECO:0007669"/>
    <property type="project" value="UniProtKB-ARBA"/>
</dbReference>
<evidence type="ECO:0000313" key="17">
    <source>
        <dbReference type="Proteomes" id="UP000201613"/>
    </source>
</evidence>
<dbReference type="PANTHER" id="PTHR30632:SF17">
    <property type="entry name" value="MOLYBDATE-BINDING PROTEIN MODA"/>
    <property type="match status" value="1"/>
</dbReference>
<evidence type="ECO:0000256" key="11">
    <source>
        <dbReference type="ARBA" id="ARBA00062515"/>
    </source>
</evidence>
<dbReference type="GO" id="GO:0015689">
    <property type="term" value="P:molybdate ion transport"/>
    <property type="evidence" value="ECO:0007669"/>
    <property type="project" value="InterPro"/>
</dbReference>
<keyword evidence="17" id="KW-1185">Reference proteome</keyword>
<proteinExistence type="inferred from homology"/>
<organism evidence="16 17">
    <name type="scientific">Flavimaricola marinus</name>
    <dbReference type="NCBI Taxonomy" id="1819565"/>
    <lineage>
        <taxon>Bacteria</taxon>
        <taxon>Pseudomonadati</taxon>
        <taxon>Pseudomonadota</taxon>
        <taxon>Alphaproteobacteria</taxon>
        <taxon>Rhodobacterales</taxon>
        <taxon>Paracoccaceae</taxon>
        <taxon>Flavimaricola</taxon>
    </lineage>
</organism>
<keyword evidence="6 14" id="KW-0479">Metal-binding</keyword>
<protein>
    <recommendedName>
        <fullName evidence="12">Molybdate-binding protein ModA</fullName>
    </recommendedName>
    <alternativeName>
        <fullName evidence="13">Molybdate/tungstate-binding protein ModA</fullName>
    </alternativeName>
</protein>
<evidence type="ECO:0000256" key="12">
    <source>
        <dbReference type="ARBA" id="ARBA00073171"/>
    </source>
</evidence>
<feature type="binding site" evidence="14">
    <location>
        <position position="167"/>
    </location>
    <ligand>
        <name>molybdate</name>
        <dbReference type="ChEBI" id="CHEBI:36264"/>
    </ligand>
</feature>
<keyword evidence="3" id="KW-0813">Transport</keyword>
<dbReference type="InterPro" id="IPR005950">
    <property type="entry name" value="ModA"/>
</dbReference>
<feature type="binding site" evidence="14">
    <location>
        <position position="27"/>
    </location>
    <ligand>
        <name>molybdate</name>
        <dbReference type="ChEBI" id="CHEBI:36264"/>
    </ligand>
</feature>
<comment type="function">
    <text evidence="10">Involved in the transport of molybdenum into the cell. Part of the binding-protein-dependent transport system ModABCD.</text>
</comment>
<dbReference type="PIRSF" id="PIRSF004846">
    <property type="entry name" value="ModA"/>
    <property type="match status" value="1"/>
</dbReference>
<dbReference type="Gene3D" id="3.40.190.10">
    <property type="entry name" value="Periplasmic binding protein-like II"/>
    <property type="match status" value="2"/>
</dbReference>
<feature type="binding site" evidence="14">
    <location>
        <position position="185"/>
    </location>
    <ligand>
        <name>molybdate</name>
        <dbReference type="ChEBI" id="CHEBI:36264"/>
    </ligand>
</feature>
<evidence type="ECO:0000256" key="13">
    <source>
        <dbReference type="ARBA" id="ARBA00078141"/>
    </source>
</evidence>
<dbReference type="Proteomes" id="UP000201613">
    <property type="component" value="Unassembled WGS sequence"/>
</dbReference>
<evidence type="ECO:0000313" key="16">
    <source>
        <dbReference type="EMBL" id="SMY06897.1"/>
    </source>
</evidence>